<evidence type="ECO:0000256" key="1">
    <source>
        <dbReference type="ARBA" id="ARBA00004533"/>
    </source>
</evidence>
<dbReference type="GO" id="GO:0005886">
    <property type="term" value="C:plasma membrane"/>
    <property type="evidence" value="ECO:0007669"/>
    <property type="project" value="UniProtKB-SubCell"/>
</dbReference>
<keyword evidence="8" id="KW-1185">Reference proteome</keyword>
<dbReference type="GO" id="GO:1901137">
    <property type="term" value="P:carbohydrate derivative biosynthetic process"/>
    <property type="evidence" value="ECO:0007669"/>
    <property type="project" value="UniProtKB-ARBA"/>
</dbReference>
<comment type="caution">
    <text evidence="7">The sequence shown here is derived from an EMBL/GenBank/DDBJ whole genome shotgun (WGS) entry which is preliminary data.</text>
</comment>
<organism evidence="7 8">
    <name type="scientific">Elysia marginata</name>
    <dbReference type="NCBI Taxonomy" id="1093978"/>
    <lineage>
        <taxon>Eukaryota</taxon>
        <taxon>Metazoa</taxon>
        <taxon>Spiralia</taxon>
        <taxon>Lophotrochozoa</taxon>
        <taxon>Mollusca</taxon>
        <taxon>Gastropoda</taxon>
        <taxon>Heterobranchia</taxon>
        <taxon>Euthyneura</taxon>
        <taxon>Panpulmonata</taxon>
        <taxon>Sacoglossa</taxon>
        <taxon>Placobranchoidea</taxon>
        <taxon>Plakobranchidae</taxon>
        <taxon>Elysia</taxon>
    </lineage>
</organism>
<dbReference type="GO" id="GO:0016746">
    <property type="term" value="F:acyltransferase activity"/>
    <property type="evidence" value="ECO:0007669"/>
    <property type="project" value="UniProtKB-KW"/>
</dbReference>
<dbReference type="Pfam" id="PF03279">
    <property type="entry name" value="Lip_A_acyltrans"/>
    <property type="match status" value="1"/>
</dbReference>
<dbReference type="PANTHER" id="PTHR30606:SF10">
    <property type="entry name" value="PHOSPHATIDYLINOSITOL MANNOSIDE ACYLTRANSFERASE"/>
    <property type="match status" value="1"/>
</dbReference>
<dbReference type="GO" id="GO:0008610">
    <property type="term" value="P:lipid biosynthetic process"/>
    <property type="evidence" value="ECO:0007669"/>
    <property type="project" value="UniProtKB-ARBA"/>
</dbReference>
<evidence type="ECO:0000256" key="3">
    <source>
        <dbReference type="ARBA" id="ARBA00022519"/>
    </source>
</evidence>
<dbReference type="CDD" id="cd07984">
    <property type="entry name" value="LPLAT_LABLAT-like"/>
    <property type="match status" value="1"/>
</dbReference>
<dbReference type="AlphaFoldDB" id="A0AAV4FR64"/>
<dbReference type="Proteomes" id="UP000762676">
    <property type="component" value="Unassembled WGS sequence"/>
</dbReference>
<protein>
    <submittedName>
        <fullName evidence="7">Lipid A biosynthesis acyltransferase</fullName>
    </submittedName>
</protein>
<proteinExistence type="predicted"/>
<evidence type="ECO:0000313" key="7">
    <source>
        <dbReference type="EMBL" id="GFR75489.1"/>
    </source>
</evidence>
<keyword evidence="4" id="KW-0808">Transferase</keyword>
<evidence type="ECO:0000256" key="4">
    <source>
        <dbReference type="ARBA" id="ARBA00022679"/>
    </source>
</evidence>
<reference evidence="7 8" key="1">
    <citation type="journal article" date="2021" name="Elife">
        <title>Chloroplast acquisition without the gene transfer in kleptoplastic sea slugs, Plakobranchus ocellatus.</title>
        <authorList>
            <person name="Maeda T."/>
            <person name="Takahashi S."/>
            <person name="Yoshida T."/>
            <person name="Shimamura S."/>
            <person name="Takaki Y."/>
            <person name="Nagai Y."/>
            <person name="Toyoda A."/>
            <person name="Suzuki Y."/>
            <person name="Arimoto A."/>
            <person name="Ishii H."/>
            <person name="Satoh N."/>
            <person name="Nishiyama T."/>
            <person name="Hasebe M."/>
            <person name="Maruyama T."/>
            <person name="Minagawa J."/>
            <person name="Obokata J."/>
            <person name="Shigenobu S."/>
        </authorList>
    </citation>
    <scope>NUCLEOTIDE SEQUENCE [LARGE SCALE GENOMIC DNA]</scope>
</reference>
<dbReference type="PANTHER" id="PTHR30606">
    <property type="entry name" value="LIPID A BIOSYNTHESIS LAUROYL ACYLTRANSFERASE"/>
    <property type="match status" value="1"/>
</dbReference>
<keyword evidence="6 7" id="KW-0012">Acyltransferase</keyword>
<evidence type="ECO:0000256" key="5">
    <source>
        <dbReference type="ARBA" id="ARBA00023136"/>
    </source>
</evidence>
<gene>
    <name evidence="7" type="ORF">ElyMa_002190100</name>
</gene>
<keyword evidence="3" id="KW-0997">Cell inner membrane</keyword>
<dbReference type="InterPro" id="IPR004960">
    <property type="entry name" value="LipA_acyltrans"/>
</dbReference>
<keyword evidence="2" id="KW-1003">Cell membrane</keyword>
<keyword evidence="5" id="KW-0472">Membrane</keyword>
<evidence type="ECO:0000256" key="2">
    <source>
        <dbReference type="ARBA" id="ARBA00022475"/>
    </source>
</evidence>
<dbReference type="EMBL" id="BMAT01004542">
    <property type="protein sequence ID" value="GFR75489.1"/>
    <property type="molecule type" value="Genomic_DNA"/>
</dbReference>
<sequence>MVGKNNYWLPFMGVNVPVFYGYERLAKKYDIPVFYIDSRKKKRGHYEVEIKLITEKSSNEPDFEIVKKYTKLVEAQIRQQPEYYLWTHKRWKHRDYPQGKASVTT</sequence>
<evidence type="ECO:0000313" key="8">
    <source>
        <dbReference type="Proteomes" id="UP000762676"/>
    </source>
</evidence>
<comment type="subcellular location">
    <subcellularLocation>
        <location evidence="1">Cell inner membrane</location>
    </subcellularLocation>
</comment>
<accession>A0AAV4FR64</accession>
<name>A0AAV4FR64_9GAST</name>
<evidence type="ECO:0000256" key="6">
    <source>
        <dbReference type="ARBA" id="ARBA00023315"/>
    </source>
</evidence>